<evidence type="ECO:0000256" key="9">
    <source>
        <dbReference type="ARBA" id="ARBA00023136"/>
    </source>
</evidence>
<dbReference type="FunFam" id="1.10.246.110:FF:000001">
    <property type="entry name" value="ATP synthase-coupling factor 6, mitochondrial"/>
    <property type="match status" value="1"/>
</dbReference>
<dbReference type="Pfam" id="PF05511">
    <property type="entry name" value="ATP-synt_F6"/>
    <property type="match status" value="1"/>
</dbReference>
<feature type="region of interest" description="Disordered" evidence="14">
    <location>
        <begin position="388"/>
        <end position="407"/>
    </location>
</feature>
<evidence type="ECO:0000256" key="10">
    <source>
        <dbReference type="ARBA" id="ARBA00029863"/>
    </source>
</evidence>
<protein>
    <recommendedName>
        <fullName evidence="13">ATP synthase peripheral stalk subunit F6, mitochondrial</fullName>
    </recommendedName>
    <alternativeName>
        <fullName evidence="10">ATP synthase peripheral stalk subunit F6</fullName>
    </alternativeName>
</protein>
<dbReference type="EMBL" id="CADEAL010001276">
    <property type="protein sequence ID" value="CAB1430850.1"/>
    <property type="molecule type" value="Genomic_DNA"/>
</dbReference>
<feature type="region of interest" description="Disordered" evidence="14">
    <location>
        <begin position="92"/>
        <end position="207"/>
    </location>
</feature>
<dbReference type="PANTHER" id="PTHR12441:SF14">
    <property type="entry name" value="ATP SYNTHASE-COUPLING FACTOR 6, MITOCHONDRIAL"/>
    <property type="match status" value="1"/>
</dbReference>
<feature type="compositionally biased region" description="Polar residues" evidence="14">
    <location>
        <begin position="163"/>
        <end position="172"/>
    </location>
</feature>
<accession>A0A9N7UG79</accession>
<evidence type="ECO:0000256" key="4">
    <source>
        <dbReference type="ARBA" id="ARBA00022547"/>
    </source>
</evidence>
<evidence type="ECO:0000256" key="13">
    <source>
        <dbReference type="ARBA" id="ARBA00073749"/>
    </source>
</evidence>
<dbReference type="GO" id="GO:0005743">
    <property type="term" value="C:mitochondrial inner membrane"/>
    <property type="evidence" value="ECO:0007669"/>
    <property type="project" value="UniProtKB-SubCell"/>
</dbReference>
<comment type="function">
    <text evidence="11">Subunit F6, of the mitochondrial membrane ATP synthase complex (F(1)F(0) ATP synthase or Complex V) that produces ATP from ADP in the presence of a proton gradient across the membrane which is generated by electron transport complexes of the respiratory chain. ATP synthase complex consist of a soluble F(1) head domain - the catalytic core - and a membrane F(1) domain - the membrane proton channel. These two domains are linked by a central stalk rotating inside the F(1) region and a stationary peripheral stalk. During catalysis, ATP synthesis in the catalytic domain of F(1) is coupled via a rotary mechanism of the central stalk subunits to proton translocation. In vivo, can only synthesize ATP although its ATP hydrolase activity can be activated artificially in vitro. Part of the complex F(0) domain. Part of the complex F(0) domain and the peripheric stalk, which acts as a stator to hold the catalytic alpha(3)beta(3) subcomplex and subunit a/ATP6 static relative to the rotary elements.</text>
</comment>
<feature type="compositionally biased region" description="Polar residues" evidence="14">
    <location>
        <begin position="92"/>
        <end position="104"/>
    </location>
</feature>
<dbReference type="GO" id="GO:0045259">
    <property type="term" value="C:proton-transporting ATP synthase complex"/>
    <property type="evidence" value="ECO:0007669"/>
    <property type="project" value="UniProtKB-KW"/>
</dbReference>
<evidence type="ECO:0000256" key="7">
    <source>
        <dbReference type="ARBA" id="ARBA00023065"/>
    </source>
</evidence>
<dbReference type="AlphaFoldDB" id="A0A9N7UG79"/>
<evidence type="ECO:0000256" key="2">
    <source>
        <dbReference type="ARBA" id="ARBA00007346"/>
    </source>
</evidence>
<feature type="region of interest" description="Disordered" evidence="14">
    <location>
        <begin position="422"/>
        <end position="481"/>
    </location>
</feature>
<keyword evidence="4" id="KW-0138">CF(0)</keyword>
<sequence>MAAAFFRRRSCLNYLHRELCRVVWRPQAALYCSKPPDRKLPRITHIKKAKPQPAVDVAKLLEELFSQKRPGTAPPGGGKATKASTISSTYVSTSDVAHSSKTNPAVTVSRAASTATSSLNPASLSPQPTPASSTKSPGLDFTADAVSTTSASPTSGSTAASAENQTSAQTLETKVETAAETDNVEKSSVSAVETATEPSTESSRPLVEALEPQAPVVDGPVEPLIDVTVDTAPEIQMISKDSGEEGTLYTTTVETAIESSVKTGIDPVEAVEAPVEPLIDVTVDASAPDSGQVGILYTVEPSVDAAIETLTSIAPQETSERVAPVEGSAESMIDITLIETAVESPVEVSIPPVETRASVAGSVETMAAVERESATSVDLEVTSVSFTSTVEPSLETTEDPSGDATPPPVVTLETTIATVEPSVESMTSALESEAADAERTASNQNAQEPAVYPSETRVESRVESSSGNVAVKEEKSESEQMTLESVTLHSVNSSVDSLKTDELLETKFTLDEEVEKRLQELLVGAEHEAAVKAENTGEDEGEVVSKVLSQWSSLSADLQELEGETTSLMTELVCQVPAAPPGTNEAVETSSASDQTAGANVECVQVEEEGEAMTLESITLSEVEAEVEIFETEALQETSDALEKEADALVKEEKMEVKMATGDDLYSDTAEAEILTLDSISEAADAIEAEIPLMMEAMFGSEQGLRQTESLLPKLELQNEMIDQEAGKESAQQEGRVLAAMSVESVTLVEVEASLETLENETLEETATYLENEAEVLAGETRMEVEVEVEEGTRSEEVPQGLDVESLSLHEDLQTDALMEELLFTVPGQIAGVTEAQVHQEVVGANISDGLDPVQRLFLEKIREYNNLRRSSGGPVEEESDYERHLSEETAKLQRLYGGGDLSSFPQFTFTEPELDQDPK</sequence>
<keyword evidence="6" id="KW-0999">Mitochondrion inner membrane</keyword>
<dbReference type="InterPro" id="IPR008387">
    <property type="entry name" value="ATP_synth_f6_mt"/>
</dbReference>
<feature type="compositionally biased region" description="Low complexity" evidence="14">
    <location>
        <begin position="105"/>
        <end position="118"/>
    </location>
</feature>
<feature type="compositionally biased region" description="Polar residues" evidence="14">
    <location>
        <begin position="186"/>
        <end position="203"/>
    </location>
</feature>
<proteinExistence type="inferred from homology"/>
<keyword evidence="3" id="KW-0813">Transport</keyword>
<keyword evidence="8" id="KW-0496">Mitochondrion</keyword>
<evidence type="ECO:0000313" key="16">
    <source>
        <dbReference type="Proteomes" id="UP001153269"/>
    </source>
</evidence>
<keyword evidence="16" id="KW-1185">Reference proteome</keyword>
<dbReference type="GO" id="GO:0015078">
    <property type="term" value="F:proton transmembrane transporter activity"/>
    <property type="evidence" value="ECO:0007669"/>
    <property type="project" value="InterPro"/>
</dbReference>
<evidence type="ECO:0000256" key="5">
    <source>
        <dbReference type="ARBA" id="ARBA00022781"/>
    </source>
</evidence>
<reference evidence="15" key="1">
    <citation type="submission" date="2020-03" db="EMBL/GenBank/DDBJ databases">
        <authorList>
            <person name="Weist P."/>
        </authorList>
    </citation>
    <scope>NUCLEOTIDE SEQUENCE</scope>
</reference>
<evidence type="ECO:0000256" key="12">
    <source>
        <dbReference type="ARBA" id="ARBA00064647"/>
    </source>
</evidence>
<comment type="similarity">
    <text evidence="2">Belongs to the eukaryotic ATPase subunit F6 family.</text>
</comment>
<comment type="subunit">
    <text evidence="12">Component of the ATP synthase complex composed at least of ATP5F1A/subunit alpha, ATP5F1B/subunit beta, ATP5MC1/subunit c (homooctomer), MT-ATP6/subunit a, MT-ATP8/subunit 8, ATP5ME/subunit e, ATP5MF/subunit f, ATP5MG/subunit g, ATP5MK/subunit k, ATP5MJ/subunit j, ATP5F1C/subunit gamma, ATP5F1D/subunit delta, ATP5F1E/subunit epsilon, ATP5PF/subunit F6, ATP5PB/subunit b, ATP5PD/subunit d, ATP5PO/subunit OSCP. ATP synthase complex consists of a soluble F(1) head domain (subunits alpha(3) and beta(3)) - the catalytic core - and a membrane F(0) domain - the membrane proton channel (subunits c, a, 8, e, f, g, k and j). These two domains are linked by a central stalk (subunits gamma, delta, and epsilon) rotating inside the F1 region and a stationary peripheral stalk (subunits F6, b, d, and OSCP).</text>
</comment>
<feature type="region of interest" description="Disordered" evidence="14">
    <location>
        <begin position="901"/>
        <end position="920"/>
    </location>
</feature>
<evidence type="ECO:0000256" key="1">
    <source>
        <dbReference type="ARBA" id="ARBA00004273"/>
    </source>
</evidence>
<evidence type="ECO:0000256" key="6">
    <source>
        <dbReference type="ARBA" id="ARBA00022792"/>
    </source>
</evidence>
<evidence type="ECO:0000256" key="14">
    <source>
        <dbReference type="SAM" id="MobiDB-lite"/>
    </source>
</evidence>
<keyword evidence="5" id="KW-0375">Hydrogen ion transport</keyword>
<name>A0A9N7UG79_PLEPL</name>
<evidence type="ECO:0000256" key="11">
    <source>
        <dbReference type="ARBA" id="ARBA00059339"/>
    </source>
</evidence>
<evidence type="ECO:0000256" key="3">
    <source>
        <dbReference type="ARBA" id="ARBA00022448"/>
    </source>
</evidence>
<organism evidence="15 16">
    <name type="scientific">Pleuronectes platessa</name>
    <name type="common">European plaice</name>
    <dbReference type="NCBI Taxonomy" id="8262"/>
    <lineage>
        <taxon>Eukaryota</taxon>
        <taxon>Metazoa</taxon>
        <taxon>Chordata</taxon>
        <taxon>Craniata</taxon>
        <taxon>Vertebrata</taxon>
        <taxon>Euteleostomi</taxon>
        <taxon>Actinopterygii</taxon>
        <taxon>Neopterygii</taxon>
        <taxon>Teleostei</taxon>
        <taxon>Neoteleostei</taxon>
        <taxon>Acanthomorphata</taxon>
        <taxon>Carangaria</taxon>
        <taxon>Pleuronectiformes</taxon>
        <taxon>Pleuronectoidei</taxon>
        <taxon>Pleuronectidae</taxon>
        <taxon>Pleuronectes</taxon>
    </lineage>
</organism>
<comment type="caution">
    <text evidence="15">The sequence shown here is derived from an EMBL/GenBank/DDBJ whole genome shotgun (WGS) entry which is preliminary data.</text>
</comment>
<dbReference type="SUPFAM" id="SSF111357">
    <property type="entry name" value="Mitochondrial ATP synthase coupling factor 6"/>
    <property type="match status" value="1"/>
</dbReference>
<comment type="subcellular location">
    <subcellularLocation>
        <location evidence="1">Mitochondrion inner membrane</location>
    </subcellularLocation>
</comment>
<dbReference type="Proteomes" id="UP001153269">
    <property type="component" value="Unassembled WGS sequence"/>
</dbReference>
<feature type="compositionally biased region" description="Polar residues" evidence="14">
    <location>
        <begin position="119"/>
        <end position="136"/>
    </location>
</feature>
<dbReference type="InterPro" id="IPR036204">
    <property type="entry name" value="ATP_synth_f6_sf_mt"/>
</dbReference>
<dbReference type="PANTHER" id="PTHR12441">
    <property type="entry name" value="ATP SYNTHASE COUPLING FACTOR 6, MITOCHONDRIAL"/>
    <property type="match status" value="1"/>
</dbReference>
<evidence type="ECO:0000313" key="15">
    <source>
        <dbReference type="EMBL" id="CAB1430850.1"/>
    </source>
</evidence>
<feature type="compositionally biased region" description="Low complexity" evidence="14">
    <location>
        <begin position="142"/>
        <end position="162"/>
    </location>
</feature>
<evidence type="ECO:0000256" key="8">
    <source>
        <dbReference type="ARBA" id="ARBA00023128"/>
    </source>
</evidence>
<gene>
    <name evidence="15" type="ORF">PLEPLA_LOCUS18846</name>
</gene>
<dbReference type="GO" id="GO:0015986">
    <property type="term" value="P:proton motive force-driven ATP synthesis"/>
    <property type="evidence" value="ECO:0007669"/>
    <property type="project" value="InterPro"/>
</dbReference>
<keyword evidence="9" id="KW-0472">Membrane</keyword>
<dbReference type="Gene3D" id="1.10.246.110">
    <property type="entry name" value="Mitochondrial ATP synthase-coupling factor 6"/>
    <property type="match status" value="1"/>
</dbReference>
<keyword evidence="7" id="KW-0406">Ion transport</keyword>